<dbReference type="Gene3D" id="2.40.40.20">
    <property type="match status" value="1"/>
</dbReference>
<comment type="function">
    <text evidence="8">DNA-dependent RNA polymerase catalyzes the transcription of DNA into RNA using the four ribonucleoside triphosphates as substrates.</text>
</comment>
<dbReference type="GO" id="GO:0046872">
    <property type="term" value="F:metal ion binding"/>
    <property type="evidence" value="ECO:0007669"/>
    <property type="project" value="UniProtKB-KW"/>
</dbReference>
<reference evidence="10" key="2">
    <citation type="submission" date="2021-03" db="UniProtKB">
        <authorList>
            <consortium name="EnsemblPlants"/>
        </authorList>
    </citation>
    <scope>IDENTIFICATION</scope>
</reference>
<dbReference type="Gene3D" id="3.30.1490.180">
    <property type="entry name" value="RNA polymerase ii"/>
    <property type="match status" value="1"/>
</dbReference>
<feature type="domain" description="RNA polymerase N-terminal" evidence="9">
    <location>
        <begin position="222"/>
        <end position="470"/>
    </location>
</feature>
<dbReference type="EnsemblPlants" id="AUR62017301-RA">
    <property type="protein sequence ID" value="AUR62017301-RA:cds"/>
    <property type="gene ID" value="AUR62017301"/>
</dbReference>
<dbReference type="SMART" id="SM00663">
    <property type="entry name" value="RPOLA_N"/>
    <property type="match status" value="1"/>
</dbReference>
<accession>A0A803LQS2</accession>
<dbReference type="PANTHER" id="PTHR19376">
    <property type="entry name" value="DNA-DIRECTED RNA POLYMERASE"/>
    <property type="match status" value="1"/>
</dbReference>
<evidence type="ECO:0000256" key="2">
    <source>
        <dbReference type="ARBA" id="ARBA00022679"/>
    </source>
</evidence>
<dbReference type="GO" id="GO:0010495">
    <property type="term" value="P:siRNA-mediated long-distance post-transcriptional gene silencing"/>
    <property type="evidence" value="ECO:0007669"/>
    <property type="project" value="EnsemblPlants"/>
</dbReference>
<keyword evidence="4" id="KW-0479">Metal-binding</keyword>
<evidence type="ECO:0000313" key="11">
    <source>
        <dbReference type="Proteomes" id="UP000596660"/>
    </source>
</evidence>
<sequence>MLSSMDDDVSIVNEVPVGILSGVHFNVLTENYAENISVLTIESPAGVTDPKLGFPNPTSQCATCGARSNKQCEGHFGVIHFPYTIIHPYFTSEVVQILNKICPGCKSLRRERRTKGAKAGAKHDSSRVCNPCKYCAVGRPSIRFRVSTNDLFRKTAITVELTERPQNKYQLENFWDFIPKDVQVEESVNNNNNKRVLSPAQVYHLLKDVDPSFIKEFVSRKDALFLNCFAVTPNCHRVTELIHPFSTGQKLIFLRLEKSNNDSDNVDVLNTSASKWMKEVVLTKRSDHIIRSVVTGDPYLKLCEIGIPCYIAERLQISDHLNSLNWEKLTASCNLRLLEKGEVYVRRKGDLVSVREMEDFQFGDLIYRPLNDGDIMLINRPPSVHQHSMLALHVKILPINSVVSINPLCCAPLQGDFDGDCLHGYVPQSMEARVELRELVGLDKQLRNEQNGRNLLSLAHDSMTAAYLLTAEENVLSKPQVQNLEMLCPPKLLSSPANSDFWTGKQIFSMLLPPEFDYVSPSNGVQITKGELISSPTGSSWFRGDADGNFFESLINHFGGKFLDYLDAAQSVFCEYLSSRGLSVSLLDLYLCSDGHLRKNLVDEVSCGLQEAEKNCHMTQFLVKSSIKYLLDDEEENQTAMLLEVDKLCCEKQKSAGLSRASASAFKYVFRDIQNLTYQYAASDNALLAMMKSGSKGNLSKLVQQSMCLGLQHSLVPLTFRLPHKLSCSAWNELKEKNSNFQENFECAKNFIPTAVVEGSFVTGLNPLECFIHSVTCRDSTFSDHASVPGTLMRKLSFFMRDIQLAYDGTVRNAYGNQLVQFSYAVDKGESSSQGNDESIGESMNACEAVGGHAVGALAASAFSEAAYGALDQPVTVLEPSPLLNFKKVMESGSRKAKGSRTVSLFLSQKLRRLRYGSEYGVLEVKNHLEKLLFSDIVSTVMILYSPENHNRMQICPWVCHFHVSKDILKKMRLKVFSIIDALKRKCEATASLANVQLVSKNGCRSDAGNDTTIVCITATITESPRKSSTDLYSVREVVIPSLLGSVVKGFAEVDKVEILWHDHPVESRIQKKPPGGELYLSVSLSANCKSKNMWSRLMNNCLPIMDLIDWTRSYPDDLSEINSAFGIDVAWRCFLENLRSAATDTGKTILPQHLILLADCLSVTGEFVGLSPKGVARQKALVSVSSPFMLACFNNAGPNFIKAAKKGAADGLLGSIDALAWGKMPRLGTGAQFDFIYSGKGHEIQKPVDIYNLLASHTSSHDSEIKINLPPNDQTILSEKLGAHHVKKWSNAKVFNAAIPKKFLQKHFSVDDIWKLGRIWKRILYK</sequence>
<dbReference type="GO" id="GO:0000418">
    <property type="term" value="C:RNA polymerase IV complex"/>
    <property type="evidence" value="ECO:0007669"/>
    <property type="project" value="EnsemblPlants"/>
</dbReference>
<keyword evidence="5" id="KW-0862">Zinc</keyword>
<dbReference type="CDD" id="cd10506">
    <property type="entry name" value="RNAP_IV_RPD1_N"/>
    <property type="match status" value="1"/>
</dbReference>
<dbReference type="Gramene" id="AUR62017301-RA">
    <property type="protein sequence ID" value="AUR62017301-RA:cds"/>
    <property type="gene ID" value="AUR62017301"/>
</dbReference>
<evidence type="ECO:0000313" key="10">
    <source>
        <dbReference type="EnsemblPlants" id="AUR62017301-RA:cds"/>
    </source>
</evidence>
<keyword evidence="6 8" id="KW-0804">Transcription</keyword>
<evidence type="ECO:0000256" key="3">
    <source>
        <dbReference type="ARBA" id="ARBA00022695"/>
    </source>
</evidence>
<evidence type="ECO:0000259" key="9">
    <source>
        <dbReference type="SMART" id="SM00663"/>
    </source>
</evidence>
<dbReference type="GO" id="GO:0030422">
    <property type="term" value="P:siRNA processing"/>
    <property type="evidence" value="ECO:0007669"/>
    <property type="project" value="EnsemblPlants"/>
</dbReference>
<keyword evidence="11" id="KW-1185">Reference proteome</keyword>
<dbReference type="GO" id="GO:0006351">
    <property type="term" value="P:DNA-templated transcription"/>
    <property type="evidence" value="ECO:0007669"/>
    <property type="project" value="InterPro"/>
</dbReference>
<dbReference type="Gene3D" id="4.10.860.120">
    <property type="entry name" value="RNA polymerase II, clamp domain"/>
    <property type="match status" value="1"/>
</dbReference>
<dbReference type="InterPro" id="IPR044893">
    <property type="entry name" value="RNA_pol_Rpb1_clamp_domain"/>
</dbReference>
<dbReference type="InterPro" id="IPR000722">
    <property type="entry name" value="RNA_pol_asu"/>
</dbReference>
<evidence type="ECO:0000256" key="5">
    <source>
        <dbReference type="ARBA" id="ARBA00022833"/>
    </source>
</evidence>
<protein>
    <recommendedName>
        <fullName evidence="8">DNA-directed RNA polymerase subunit</fullName>
        <ecNumber evidence="8">2.7.7.6</ecNumber>
    </recommendedName>
</protein>
<dbReference type="GO" id="GO:0005654">
    <property type="term" value="C:nucleoplasm"/>
    <property type="evidence" value="ECO:0007669"/>
    <property type="project" value="EnsemblPlants"/>
</dbReference>
<evidence type="ECO:0000256" key="8">
    <source>
        <dbReference type="RuleBase" id="RU004279"/>
    </source>
</evidence>
<evidence type="ECO:0000256" key="7">
    <source>
        <dbReference type="ARBA" id="ARBA00048552"/>
    </source>
</evidence>
<dbReference type="InterPro" id="IPR006592">
    <property type="entry name" value="RNA_pol_N"/>
</dbReference>
<name>A0A803LQS2_CHEQI</name>
<evidence type="ECO:0000256" key="4">
    <source>
        <dbReference type="ARBA" id="ARBA00022723"/>
    </source>
</evidence>
<dbReference type="EC" id="2.7.7.6" evidence="8"/>
<comment type="similarity">
    <text evidence="8">Belongs to the RNA polymerase beta' chain family.</text>
</comment>
<dbReference type="Gene3D" id="1.10.274.100">
    <property type="entry name" value="RNA polymerase Rpb1, domain 3"/>
    <property type="match status" value="1"/>
</dbReference>
<dbReference type="InterPro" id="IPR040403">
    <property type="entry name" value="NRPD1_N"/>
</dbReference>
<dbReference type="Pfam" id="PF04983">
    <property type="entry name" value="RNA_pol_Rpb1_3"/>
    <property type="match status" value="1"/>
</dbReference>
<dbReference type="InterPro" id="IPR045867">
    <property type="entry name" value="DNA-dir_RpoC_beta_prime"/>
</dbReference>
<keyword evidence="1 8" id="KW-0240">DNA-directed RNA polymerase</keyword>
<organism evidence="10 11">
    <name type="scientific">Chenopodium quinoa</name>
    <name type="common">Quinoa</name>
    <dbReference type="NCBI Taxonomy" id="63459"/>
    <lineage>
        <taxon>Eukaryota</taxon>
        <taxon>Viridiplantae</taxon>
        <taxon>Streptophyta</taxon>
        <taxon>Embryophyta</taxon>
        <taxon>Tracheophyta</taxon>
        <taxon>Spermatophyta</taxon>
        <taxon>Magnoliopsida</taxon>
        <taxon>eudicotyledons</taxon>
        <taxon>Gunneridae</taxon>
        <taxon>Pentapetalae</taxon>
        <taxon>Caryophyllales</taxon>
        <taxon>Chenopodiaceae</taxon>
        <taxon>Chenopodioideae</taxon>
        <taxon>Atripliceae</taxon>
        <taxon>Chenopodium</taxon>
    </lineage>
</organism>
<dbReference type="OMA" id="NCEITDG"/>
<dbReference type="Proteomes" id="UP000596660">
    <property type="component" value="Unplaced"/>
</dbReference>
<dbReference type="Pfam" id="PF04997">
    <property type="entry name" value="RNA_pol_Rpb1_1"/>
    <property type="match status" value="1"/>
</dbReference>
<proteinExistence type="inferred from homology"/>
<dbReference type="GO" id="GO:0003899">
    <property type="term" value="F:DNA-directed RNA polymerase activity"/>
    <property type="evidence" value="ECO:0007669"/>
    <property type="project" value="UniProtKB-EC"/>
</dbReference>
<dbReference type="Pfam" id="PF05000">
    <property type="entry name" value="RNA_pol_Rpb1_4"/>
    <property type="match status" value="1"/>
</dbReference>
<reference evidence="10" key="1">
    <citation type="journal article" date="2017" name="Nature">
        <title>The genome of Chenopodium quinoa.</title>
        <authorList>
            <person name="Jarvis D.E."/>
            <person name="Ho Y.S."/>
            <person name="Lightfoot D.J."/>
            <person name="Schmoeckel S.M."/>
            <person name="Li B."/>
            <person name="Borm T.J.A."/>
            <person name="Ohyanagi H."/>
            <person name="Mineta K."/>
            <person name="Michell C.T."/>
            <person name="Saber N."/>
            <person name="Kharbatia N.M."/>
            <person name="Rupper R.R."/>
            <person name="Sharp A.R."/>
            <person name="Dally N."/>
            <person name="Boughton B.A."/>
            <person name="Woo Y.H."/>
            <person name="Gao G."/>
            <person name="Schijlen E.G.W.M."/>
            <person name="Guo X."/>
            <person name="Momin A.A."/>
            <person name="Negrao S."/>
            <person name="Al-Babili S."/>
            <person name="Gehring C."/>
            <person name="Roessner U."/>
            <person name="Jung C."/>
            <person name="Murphy K."/>
            <person name="Arold S.T."/>
            <person name="Gojobori T."/>
            <person name="van der Linden C.G."/>
            <person name="van Loo E.N."/>
            <person name="Jellen E.N."/>
            <person name="Maughan P.J."/>
            <person name="Tester M."/>
        </authorList>
    </citation>
    <scope>NUCLEOTIDE SEQUENCE [LARGE SCALE GENOMIC DNA]</scope>
    <source>
        <strain evidence="10">cv. PI 614886</strain>
    </source>
</reference>
<keyword evidence="3 8" id="KW-0548">Nucleotidyltransferase</keyword>
<dbReference type="InterPro" id="IPR042102">
    <property type="entry name" value="RNA_pol_Rpb1_3_sf"/>
</dbReference>
<dbReference type="Pfam" id="PF00623">
    <property type="entry name" value="RNA_pol_Rpb1_2"/>
    <property type="match status" value="1"/>
</dbReference>
<dbReference type="SUPFAM" id="SSF64484">
    <property type="entry name" value="beta and beta-prime subunits of DNA dependent RNA-polymerase"/>
    <property type="match status" value="1"/>
</dbReference>
<dbReference type="PANTHER" id="PTHR19376:SF36">
    <property type="entry name" value="DNA-DIRECTED RNA POLYMERASE IV SUBUNIT 1"/>
    <property type="match status" value="1"/>
</dbReference>
<comment type="catalytic activity">
    <reaction evidence="7 8">
        <text>RNA(n) + a ribonucleoside 5'-triphosphate = RNA(n+1) + diphosphate</text>
        <dbReference type="Rhea" id="RHEA:21248"/>
        <dbReference type="Rhea" id="RHEA-COMP:14527"/>
        <dbReference type="Rhea" id="RHEA-COMP:17342"/>
        <dbReference type="ChEBI" id="CHEBI:33019"/>
        <dbReference type="ChEBI" id="CHEBI:61557"/>
        <dbReference type="ChEBI" id="CHEBI:140395"/>
        <dbReference type="EC" id="2.7.7.6"/>
    </reaction>
</comment>
<dbReference type="Gene3D" id="1.10.132.30">
    <property type="match status" value="1"/>
</dbReference>
<dbReference type="InterPro" id="IPR007080">
    <property type="entry name" value="RNA_pol_Rpb1_1"/>
</dbReference>
<dbReference type="InterPro" id="IPR007066">
    <property type="entry name" value="RNA_pol_Rpb1_3"/>
</dbReference>
<dbReference type="GO" id="GO:0003677">
    <property type="term" value="F:DNA binding"/>
    <property type="evidence" value="ECO:0007669"/>
    <property type="project" value="InterPro"/>
</dbReference>
<evidence type="ECO:0000256" key="1">
    <source>
        <dbReference type="ARBA" id="ARBA00022478"/>
    </source>
</evidence>
<keyword evidence="2 8" id="KW-0808">Transferase</keyword>
<evidence type="ECO:0000256" key="6">
    <source>
        <dbReference type="ARBA" id="ARBA00023163"/>
    </source>
</evidence>
<dbReference type="InterPro" id="IPR007083">
    <property type="entry name" value="RNA_pol_Rpb1_4"/>
</dbReference>
<dbReference type="InterPro" id="IPR038120">
    <property type="entry name" value="Rpb1_funnel_sf"/>
</dbReference>